<keyword evidence="6" id="KW-0732">Signal</keyword>
<reference evidence="7 8" key="1">
    <citation type="journal article" date="2012" name="FEMS Yeast Res.">
        <title>The genome sequence of the wine yeast VIN7 reveals an allotriploid hybrid genome with Saccharomyces cerevisiae and Saccharomyces kudriavzevii origins.</title>
        <authorList>
            <person name="Borneman A.R."/>
            <person name="Desany B.A."/>
            <person name="Riches D."/>
            <person name="Affourtit J.P."/>
            <person name="Forgan A.H."/>
            <person name="Pretorius I.S."/>
            <person name="Egholm M."/>
            <person name="Chambers P.J."/>
        </authorList>
    </citation>
    <scope>NUCLEOTIDE SEQUENCE [LARGE SCALE GENOMIC DNA]</scope>
    <source>
        <strain evidence="7 8">VIN7</strain>
    </source>
</reference>
<dbReference type="EMBL" id="AGVY01000323">
    <property type="protein sequence ID" value="EHN00972.1"/>
    <property type="molecule type" value="Genomic_DNA"/>
</dbReference>
<evidence type="ECO:0000256" key="5">
    <source>
        <dbReference type="SAM" id="Phobius"/>
    </source>
</evidence>
<evidence type="ECO:0000256" key="4">
    <source>
        <dbReference type="ARBA" id="ARBA00023136"/>
    </source>
</evidence>
<proteinExistence type="predicted"/>
<feature type="signal peptide" evidence="6">
    <location>
        <begin position="1"/>
        <end position="24"/>
    </location>
</feature>
<dbReference type="HOGENOM" id="CLU_052855_2_1_1"/>
<dbReference type="PANTHER" id="PTHR12692:SF3">
    <property type="entry name" value="DOLICHYL-DIPHOSPHOOLIGOSACCHARIDE--PROTEIN GLYCOSYLTRANSFERASE SUBUNIT OST6"/>
    <property type="match status" value="1"/>
</dbReference>
<dbReference type="Pfam" id="PF04756">
    <property type="entry name" value="OST3_OST6"/>
    <property type="match status" value="1"/>
</dbReference>
<feature type="chain" id="PRO_5003533473" evidence="6">
    <location>
        <begin position="25"/>
        <end position="332"/>
    </location>
</feature>
<dbReference type="PhylomeDB" id="H0GZ30"/>
<evidence type="ECO:0000256" key="1">
    <source>
        <dbReference type="ARBA" id="ARBA00004141"/>
    </source>
</evidence>
<dbReference type="GO" id="GO:0008250">
    <property type="term" value="C:oligosaccharyltransferase complex"/>
    <property type="evidence" value="ECO:0007669"/>
    <property type="project" value="TreeGrafter"/>
</dbReference>
<accession>H0GZ30</accession>
<evidence type="ECO:0000256" key="2">
    <source>
        <dbReference type="ARBA" id="ARBA00022692"/>
    </source>
</evidence>
<dbReference type="Proteomes" id="UP000009009">
    <property type="component" value="Unassembled WGS sequence"/>
</dbReference>
<gene>
    <name evidence="7" type="ORF">VIN7_9053</name>
</gene>
<name>H0GZ30_SACCK</name>
<protein>
    <submittedName>
        <fullName evidence="7">Ost6p</fullName>
    </submittedName>
</protein>
<evidence type="ECO:0000256" key="3">
    <source>
        <dbReference type="ARBA" id="ARBA00022989"/>
    </source>
</evidence>
<keyword evidence="8" id="KW-1185">Reference proteome</keyword>
<comment type="subcellular location">
    <subcellularLocation>
        <location evidence="1">Membrane</location>
        <topology evidence="1">Multi-pass membrane protein</topology>
    </subcellularLocation>
</comment>
<keyword evidence="2 5" id="KW-0812">Transmembrane</keyword>
<feature type="transmembrane region" description="Helical" evidence="5">
    <location>
        <begin position="264"/>
        <end position="288"/>
    </location>
</feature>
<feature type="transmembrane region" description="Helical" evidence="5">
    <location>
        <begin position="215"/>
        <end position="234"/>
    </location>
</feature>
<organism evidence="7 8">
    <name type="scientific">Saccharomyces cerevisiae x Saccharomyces kudriavzevii (strain VIN7)</name>
    <name type="common">Yeast</name>
    <dbReference type="NCBI Taxonomy" id="1095631"/>
    <lineage>
        <taxon>Eukaryota</taxon>
        <taxon>Fungi</taxon>
        <taxon>Dikarya</taxon>
        <taxon>Ascomycota</taxon>
        <taxon>Saccharomycotina</taxon>
        <taxon>Saccharomycetes</taxon>
        <taxon>Saccharomycetales</taxon>
        <taxon>Saccharomycetaceae</taxon>
        <taxon>Saccharomyces</taxon>
    </lineage>
</organism>
<dbReference type="PANTHER" id="PTHR12692">
    <property type="entry name" value="DOLICHYL-DIPHOSPHOOLIGOSACCHARIDE--PROTEIN GLYCOSYLTRANSFERASE-RELATED"/>
    <property type="match status" value="1"/>
</dbReference>
<evidence type="ECO:0000256" key="6">
    <source>
        <dbReference type="SAM" id="SignalP"/>
    </source>
</evidence>
<sequence length="332" mass="37651">MKWGSTYFVLWITLILQTFQNSIATASSSIDEILQLQDETGVITVTAENYPLLNKGVPGYYNILYITMKGTNSNGMSCQLCHDFEKSYHAVANAIRSQAPQSLSLFFTLDVNEVPQLVEDLKLQNVPHLVVYPPAEDAKQAEFEWKTSPFFQYPLAPNSANDALRFGDFLAKILNISITVPQDFNIQEFVYYFIACMAIFIFIKKVIFPKITNKWKFFSMILSFGILLPGITGYKFVEMNGIPLIARDGENRIMYFSGGSGWQFGIEIFSVSSMYIVMSTLSILLICLPKISRISEKMKGLLASLLACALFYIFSYFISCYLIKNPEYPIVF</sequence>
<evidence type="ECO:0000313" key="7">
    <source>
        <dbReference type="EMBL" id="EHN00972.1"/>
    </source>
</evidence>
<dbReference type="GO" id="GO:0018279">
    <property type="term" value="P:protein N-linked glycosylation via asparagine"/>
    <property type="evidence" value="ECO:0007669"/>
    <property type="project" value="TreeGrafter"/>
</dbReference>
<evidence type="ECO:0000313" key="8">
    <source>
        <dbReference type="Proteomes" id="UP000009009"/>
    </source>
</evidence>
<dbReference type="AlphaFoldDB" id="H0GZ30"/>
<comment type="caution">
    <text evidence="7">The sequence shown here is derived from an EMBL/GenBank/DDBJ whole genome shotgun (WGS) entry which is preliminary data.</text>
</comment>
<dbReference type="InterPro" id="IPR021149">
    <property type="entry name" value="OligosaccharylTrfase_OST3/OST6"/>
</dbReference>
<feature type="transmembrane region" description="Helical" evidence="5">
    <location>
        <begin position="300"/>
        <end position="324"/>
    </location>
</feature>
<keyword evidence="3 5" id="KW-1133">Transmembrane helix</keyword>
<keyword evidence="4 5" id="KW-0472">Membrane</keyword>
<dbReference type="Gene3D" id="3.40.30.10">
    <property type="entry name" value="Glutaredoxin"/>
    <property type="match status" value="1"/>
</dbReference>
<dbReference type="OrthoDB" id="67566at2759"/>
<feature type="transmembrane region" description="Helical" evidence="5">
    <location>
        <begin position="189"/>
        <end position="208"/>
    </location>
</feature>